<protein>
    <submittedName>
        <fullName evidence="1">Uncharacterized protein</fullName>
    </submittedName>
</protein>
<sequence length="245" mass="26391">MIVSAGLLLIVAIFSGVYAGWWVLHNADARLTLTDQAAQVMIPNAVPVKADILTDLDVMLNGSITTTVPIDQTVQVPIRDTLHVIATLDNDVPIKMNVPIHDVVPVDQIVHVDSKVDVMVLGRTLKLPIRGDVPIKAQVPINLDVPVDQMVHLKFTAPADVKLLQALSVPLKTDIKTTIPLHSAMKIPVRSSLLANVSITDPLDAIVTHADLRLPLNTLKLNFGNAPHHSAQNIDASAQPQGQAQ</sequence>
<organism evidence="1 2">
    <name type="scientific">Aquirhabdus parva</name>
    <dbReference type="NCBI Taxonomy" id="2283318"/>
    <lineage>
        <taxon>Bacteria</taxon>
        <taxon>Pseudomonadati</taxon>
        <taxon>Pseudomonadota</taxon>
        <taxon>Gammaproteobacteria</taxon>
        <taxon>Moraxellales</taxon>
        <taxon>Moraxellaceae</taxon>
        <taxon>Aquirhabdus</taxon>
    </lineage>
</organism>
<proteinExistence type="predicted"/>
<name>A0A345P2I7_9GAMM</name>
<dbReference type="Proteomes" id="UP000253940">
    <property type="component" value="Chromosome"/>
</dbReference>
<reference evidence="1 2" key="1">
    <citation type="submission" date="2018-07" db="EMBL/GenBank/DDBJ databases">
        <title>Genome sequencing of Moraxellaceae gen. HYN0046.</title>
        <authorList>
            <person name="Kim M."/>
            <person name="Yi H."/>
        </authorList>
    </citation>
    <scope>NUCLEOTIDE SEQUENCE [LARGE SCALE GENOMIC DNA]</scope>
    <source>
        <strain evidence="1 2">HYN0046</strain>
    </source>
</reference>
<dbReference type="OrthoDB" id="7057480at2"/>
<accession>A0A345P2I7</accession>
<dbReference type="EMBL" id="CP031222">
    <property type="protein sequence ID" value="AXI01496.1"/>
    <property type="molecule type" value="Genomic_DNA"/>
</dbReference>
<gene>
    <name evidence="1" type="ORF">HYN46_00420</name>
</gene>
<evidence type="ECO:0000313" key="2">
    <source>
        <dbReference type="Proteomes" id="UP000253940"/>
    </source>
</evidence>
<keyword evidence="2" id="KW-1185">Reference proteome</keyword>
<evidence type="ECO:0000313" key="1">
    <source>
        <dbReference type="EMBL" id="AXI01496.1"/>
    </source>
</evidence>
<dbReference type="AlphaFoldDB" id="A0A345P2I7"/>
<dbReference type="KEGG" id="mbah:HYN46_00420"/>